<dbReference type="PANTHER" id="PTHR48111:SF17">
    <property type="entry name" value="TRANSCRIPTIONAL REGULATORY PROTEIN YPDB"/>
    <property type="match status" value="1"/>
</dbReference>
<dbReference type="EMBL" id="JBHLTS010000023">
    <property type="protein sequence ID" value="MFC0516033.1"/>
    <property type="molecule type" value="Genomic_DNA"/>
</dbReference>
<keyword evidence="6" id="KW-1185">Reference proteome</keyword>
<reference evidence="5 6" key="1">
    <citation type="submission" date="2024-09" db="EMBL/GenBank/DDBJ databases">
        <authorList>
            <person name="Sun Q."/>
            <person name="Mori K."/>
        </authorList>
    </citation>
    <scope>NUCLEOTIDE SEQUENCE [LARGE SCALE GENOMIC DNA]</scope>
    <source>
        <strain evidence="5 6">NCAIM B.02415</strain>
    </source>
</reference>
<dbReference type="InterPro" id="IPR011006">
    <property type="entry name" value="CheY-like_superfamily"/>
</dbReference>
<evidence type="ECO:0000313" key="5">
    <source>
        <dbReference type="EMBL" id="MFC0516033.1"/>
    </source>
</evidence>
<proteinExistence type="predicted"/>
<dbReference type="PANTHER" id="PTHR48111">
    <property type="entry name" value="REGULATOR OF RPOS"/>
    <property type="match status" value="1"/>
</dbReference>
<keyword evidence="1" id="KW-0238">DNA-binding</keyword>
<feature type="modified residue" description="4-aspartylphosphate" evidence="2">
    <location>
        <position position="55"/>
    </location>
</feature>
<accession>A0ABV6L9B6</accession>
<dbReference type="SUPFAM" id="SSF52172">
    <property type="entry name" value="CheY-like"/>
    <property type="match status" value="1"/>
</dbReference>
<evidence type="ECO:0000256" key="2">
    <source>
        <dbReference type="PROSITE-ProRule" id="PRU00169"/>
    </source>
</evidence>
<sequence>MILKCLIIDDEPIARKLLQEYIEETDFLVLSGTAENPLKAISMINNLNIDLIFLDVNMPKMNGFQFLRSAVKLPMVIMTTAYGEYALEGFEMAVVDYLVKPFSLERFLKASQKALELKVLRGNASPGKNEADHFYVKCDGKIERVLYDELVYIEAMANYVTLYTTHKKLIVYLTIKGLQEKLPADKFIQVHKSYVVNTGMINSIEGNMLNLNGTKISIGLSFYDEIMDKVLKGRLFKR</sequence>
<dbReference type="Proteomes" id="UP001589828">
    <property type="component" value="Unassembled WGS sequence"/>
</dbReference>
<feature type="domain" description="Response regulatory" evidence="3">
    <location>
        <begin position="4"/>
        <end position="115"/>
    </location>
</feature>
<dbReference type="Gene3D" id="2.40.50.1020">
    <property type="entry name" value="LytTr DNA-binding domain"/>
    <property type="match status" value="1"/>
</dbReference>
<dbReference type="InterPro" id="IPR039420">
    <property type="entry name" value="WalR-like"/>
</dbReference>
<evidence type="ECO:0000259" key="3">
    <source>
        <dbReference type="PROSITE" id="PS50110"/>
    </source>
</evidence>
<dbReference type="Pfam" id="PF00072">
    <property type="entry name" value="Response_reg"/>
    <property type="match status" value="1"/>
</dbReference>
<organism evidence="5 6">
    <name type="scientific">Mucilaginibacter angelicae</name>
    <dbReference type="NCBI Taxonomy" id="869718"/>
    <lineage>
        <taxon>Bacteria</taxon>
        <taxon>Pseudomonadati</taxon>
        <taxon>Bacteroidota</taxon>
        <taxon>Sphingobacteriia</taxon>
        <taxon>Sphingobacteriales</taxon>
        <taxon>Sphingobacteriaceae</taxon>
        <taxon>Mucilaginibacter</taxon>
    </lineage>
</organism>
<gene>
    <name evidence="5" type="ORF">ACFFGT_17555</name>
</gene>
<comment type="caution">
    <text evidence="5">The sequence shown here is derived from an EMBL/GenBank/DDBJ whole genome shotgun (WGS) entry which is preliminary data.</text>
</comment>
<evidence type="ECO:0000259" key="4">
    <source>
        <dbReference type="PROSITE" id="PS50930"/>
    </source>
</evidence>
<dbReference type="RefSeq" id="WP_377023834.1">
    <property type="nucleotide sequence ID" value="NZ_JBHLTS010000023.1"/>
</dbReference>
<keyword evidence="2" id="KW-0597">Phosphoprotein</keyword>
<dbReference type="Pfam" id="PF04397">
    <property type="entry name" value="LytTR"/>
    <property type="match status" value="1"/>
</dbReference>
<name>A0ABV6L9B6_9SPHI</name>
<dbReference type="PROSITE" id="PS50110">
    <property type="entry name" value="RESPONSE_REGULATORY"/>
    <property type="match status" value="1"/>
</dbReference>
<dbReference type="SMART" id="SM00448">
    <property type="entry name" value="REC"/>
    <property type="match status" value="1"/>
</dbReference>
<dbReference type="InterPro" id="IPR007492">
    <property type="entry name" value="LytTR_DNA-bd_dom"/>
</dbReference>
<dbReference type="SMART" id="SM00850">
    <property type="entry name" value="LytTR"/>
    <property type="match status" value="1"/>
</dbReference>
<feature type="domain" description="HTH LytTR-type" evidence="4">
    <location>
        <begin position="134"/>
        <end position="205"/>
    </location>
</feature>
<dbReference type="Gene3D" id="3.40.50.2300">
    <property type="match status" value="1"/>
</dbReference>
<evidence type="ECO:0000256" key="1">
    <source>
        <dbReference type="ARBA" id="ARBA00023125"/>
    </source>
</evidence>
<dbReference type="InterPro" id="IPR001789">
    <property type="entry name" value="Sig_transdc_resp-reg_receiver"/>
</dbReference>
<evidence type="ECO:0000313" key="6">
    <source>
        <dbReference type="Proteomes" id="UP001589828"/>
    </source>
</evidence>
<dbReference type="PROSITE" id="PS50930">
    <property type="entry name" value="HTH_LYTTR"/>
    <property type="match status" value="1"/>
</dbReference>
<protein>
    <submittedName>
        <fullName evidence="5">LytR/AlgR family response regulator transcription factor</fullName>
    </submittedName>
</protein>